<protein>
    <recommendedName>
        <fullName evidence="3">ATP-binding protein</fullName>
    </recommendedName>
</protein>
<geneLocation type="plasmid" evidence="1 2">
    <name>unnamed1</name>
</geneLocation>
<evidence type="ECO:0000313" key="1">
    <source>
        <dbReference type="EMBL" id="QFU84288.1"/>
    </source>
</evidence>
<keyword evidence="1" id="KW-0614">Plasmid</keyword>
<dbReference type="Gene3D" id="3.30.565.10">
    <property type="entry name" value="Histidine kinase-like ATPase, C-terminal domain"/>
    <property type="match status" value="1"/>
</dbReference>
<dbReference type="AlphaFoldDB" id="A0A5P9P839"/>
<dbReference type="Pfam" id="PF13589">
    <property type="entry name" value="HATPase_c_3"/>
    <property type="match status" value="1"/>
</dbReference>
<evidence type="ECO:0008006" key="3">
    <source>
        <dbReference type="Google" id="ProtNLM"/>
    </source>
</evidence>
<dbReference type="RefSeq" id="WP_152943815.1">
    <property type="nucleotide sequence ID" value="NZ_CP045489.1"/>
</dbReference>
<dbReference type="EMBL" id="CP045489">
    <property type="protein sequence ID" value="QFU84288.1"/>
    <property type="molecule type" value="Genomic_DNA"/>
</dbReference>
<gene>
    <name evidence="1" type="ORF">GCU68_17060</name>
</gene>
<name>A0A5P9P839_9EURY</name>
<accession>A0A5P9P839</accession>
<dbReference type="InterPro" id="IPR036890">
    <property type="entry name" value="HATPase_C_sf"/>
</dbReference>
<dbReference type="KEGG" id="nas:GCU68_17060"/>
<keyword evidence="2" id="KW-1185">Reference proteome</keyword>
<dbReference type="Proteomes" id="UP000326170">
    <property type="component" value="Plasmid unnamed1"/>
</dbReference>
<dbReference type="SUPFAM" id="SSF55874">
    <property type="entry name" value="ATPase domain of HSP90 chaperone/DNA topoisomerase II/histidine kinase"/>
    <property type="match status" value="1"/>
</dbReference>
<organism evidence="1 2">
    <name type="scientific">Natronorubrum aibiense</name>
    <dbReference type="NCBI Taxonomy" id="348826"/>
    <lineage>
        <taxon>Archaea</taxon>
        <taxon>Methanobacteriati</taxon>
        <taxon>Methanobacteriota</taxon>
        <taxon>Stenosarchaea group</taxon>
        <taxon>Halobacteria</taxon>
        <taxon>Halobacteriales</taxon>
        <taxon>Natrialbaceae</taxon>
        <taxon>Natronorubrum</taxon>
    </lineage>
</organism>
<sequence length="622" mass="70098">MTQQTAQDLAQQRAQLLPTKDTLKALKSDVTLESACLELCDNSIDAWKRNKNQSGSAHLEISTEEKDKRTELLIRDDTGGVRRKDSSMLFGLGQTAKGDSRGLIGTFGVGAKKSLVNLGIPFQIRSCHEDEDVGWTYRITEEWFEDDTDWSVNIHPDRDISPGTTEIRIEDLNYNWTKENTENLCSALGQAYNCFLSDDFQSIKDTNYNLKITVNGTPVTAEGLPEWSYTPFDGLAPRRYENIEIDHPESNKPVSVSITVGLLRKKTADNVGTDIYCQQRKIASGLRNEVGGFGNGPEGIGKFMARHERLKVIVEIETEADGRLLPWDTQKSTIDRYNPIMRGTETTRGVYNWLRRTVEPYYLLDADKVPRAFVEPYNSTHDQAVNNGSPIIHDYRGRERVGTNHRPDTDLSEIKSIHDAAIAHAALRIRCDAAFKSSKLPAYTLQLETECERDIDTLTEVTTVPPDSVVEEPFQTVGQIKELARRHIAEGIIYIDELEAWGRPTYERYVNQNSDDNLELVNESPQGVPATFEELTDDVMQKTISANSSSNVATSKKTVSEEEENGCAEIYLVLDRGSDEEQVARLLECERNKICRSLDLSSNEADEVVWEELKHHLESLID</sequence>
<dbReference type="OrthoDB" id="350604at2157"/>
<evidence type="ECO:0000313" key="2">
    <source>
        <dbReference type="Proteomes" id="UP000326170"/>
    </source>
</evidence>
<proteinExistence type="predicted"/>
<dbReference type="GeneID" id="42302789"/>
<reference evidence="1 2" key="1">
    <citation type="journal article" date="2007" name="Int. J. Syst. Evol. Microbiol.">
        <title>Natronorubrum sulfidifaciens sp. nov., an extremely haloalkaliphilic archaeon isolated from Aiding salt lake in Xin-Jiang, China.</title>
        <authorList>
            <person name="Cui H.L."/>
            <person name="Tohty D."/>
            <person name="Liu H.C."/>
            <person name="Liu S.J."/>
            <person name="Oren A."/>
            <person name="Zhou P.J."/>
        </authorList>
    </citation>
    <scope>NUCLEOTIDE SEQUENCE [LARGE SCALE GENOMIC DNA]</scope>
    <source>
        <strain evidence="1 2">7-3</strain>
        <plasmid evidence="1">unnamed1</plasmid>
    </source>
</reference>